<keyword evidence="2" id="KW-1185">Reference proteome</keyword>
<dbReference type="EMBL" id="CAJNIZ010005424">
    <property type="protein sequence ID" value="CAE7241723.1"/>
    <property type="molecule type" value="Genomic_DNA"/>
</dbReference>
<evidence type="ECO:0000313" key="1">
    <source>
        <dbReference type="EMBL" id="CAE7241723.1"/>
    </source>
</evidence>
<comment type="caution">
    <text evidence="1">The sequence shown here is derived from an EMBL/GenBank/DDBJ whole genome shotgun (WGS) entry which is preliminary data.</text>
</comment>
<evidence type="ECO:0000313" key="2">
    <source>
        <dbReference type="Proteomes" id="UP000649617"/>
    </source>
</evidence>
<sequence length="272" mass="30163">MSWVRGKSGNGPTTLLTSSRSVPAELCIEDDACSSPEGGFVRALSAVALDTMAPVQIEALPGRAKRWAAKRRFWTGLAVAFAVLLGLERRLERFPEVDTPEVAEEEQRPYLKEGSVYQNDYMTLWNANEVAISATLRMQDLQHFELRITNLDSKGGGNDGWFAVRGSFQLQPAAAGKFKILPQKSSSGKSDMVFSFDESLHDGAALFLYRCLRRLGGPGILNFLQLEVDSEKDTVFVAPTARILRALWDQPVVLRLTSEDKLWMAKKPPRAS</sequence>
<protein>
    <submittedName>
        <fullName evidence="1">Uncharacterized protein</fullName>
    </submittedName>
</protein>
<name>A0A812LCU2_SYMPI</name>
<gene>
    <name evidence="1" type="ORF">SPIL2461_LOCUS4210</name>
</gene>
<dbReference type="AlphaFoldDB" id="A0A812LCU2"/>
<dbReference type="OrthoDB" id="418160at2759"/>
<organism evidence="1 2">
    <name type="scientific">Symbiodinium pilosum</name>
    <name type="common">Dinoflagellate</name>
    <dbReference type="NCBI Taxonomy" id="2952"/>
    <lineage>
        <taxon>Eukaryota</taxon>
        <taxon>Sar</taxon>
        <taxon>Alveolata</taxon>
        <taxon>Dinophyceae</taxon>
        <taxon>Suessiales</taxon>
        <taxon>Symbiodiniaceae</taxon>
        <taxon>Symbiodinium</taxon>
    </lineage>
</organism>
<reference evidence="1" key="1">
    <citation type="submission" date="2021-02" db="EMBL/GenBank/DDBJ databases">
        <authorList>
            <person name="Dougan E. K."/>
            <person name="Rhodes N."/>
            <person name="Thang M."/>
            <person name="Chan C."/>
        </authorList>
    </citation>
    <scope>NUCLEOTIDE SEQUENCE</scope>
</reference>
<accession>A0A812LCU2</accession>
<proteinExistence type="predicted"/>
<dbReference type="Proteomes" id="UP000649617">
    <property type="component" value="Unassembled WGS sequence"/>
</dbReference>